<organism evidence="1">
    <name type="scientific">mine drainage metagenome</name>
    <dbReference type="NCBI Taxonomy" id="410659"/>
    <lineage>
        <taxon>unclassified sequences</taxon>
        <taxon>metagenomes</taxon>
        <taxon>ecological metagenomes</taxon>
    </lineage>
</organism>
<gene>
    <name evidence="1" type="ORF">CARN8_1790001</name>
</gene>
<evidence type="ECO:0000313" key="1">
    <source>
        <dbReference type="EMBL" id="VAY87207.1"/>
    </source>
</evidence>
<proteinExistence type="predicted"/>
<dbReference type="AlphaFoldDB" id="A0A3P3ZM58"/>
<sequence length="74" mass="8789">MAYYWRHLRIDPTAPPYRAPAPEDCPFRDFLLRHPAKNKTGIELLDILTNPNHPDKHQESSDQLRQWLLEQIRG</sequence>
<reference evidence="1" key="1">
    <citation type="submission" date="2018-10" db="EMBL/GenBank/DDBJ databases">
        <authorList>
            <person name="Plewniak F."/>
        </authorList>
    </citation>
    <scope>NUCLEOTIDE SEQUENCE</scope>
</reference>
<protein>
    <submittedName>
        <fullName evidence="1">Uncharacterized protein</fullName>
    </submittedName>
</protein>
<accession>A0A3P3ZM58</accession>
<name>A0A3P3ZM58_9ZZZZ</name>
<dbReference type="EMBL" id="UOYP01000089">
    <property type="protein sequence ID" value="VAY87207.1"/>
    <property type="molecule type" value="Genomic_DNA"/>
</dbReference>